<feature type="compositionally biased region" description="Low complexity" evidence="1">
    <location>
        <begin position="63"/>
        <end position="72"/>
    </location>
</feature>
<gene>
    <name evidence="2" type="ORF">PAXINDRAFT_100882</name>
</gene>
<proteinExistence type="predicted"/>
<reference evidence="2 3" key="1">
    <citation type="submission" date="2014-06" db="EMBL/GenBank/DDBJ databases">
        <authorList>
            <consortium name="DOE Joint Genome Institute"/>
            <person name="Kuo A."/>
            <person name="Kohler A."/>
            <person name="Nagy L.G."/>
            <person name="Floudas D."/>
            <person name="Copeland A."/>
            <person name="Barry K.W."/>
            <person name="Cichocki N."/>
            <person name="Veneault-Fourrey C."/>
            <person name="LaButti K."/>
            <person name="Lindquist E.A."/>
            <person name="Lipzen A."/>
            <person name="Lundell T."/>
            <person name="Morin E."/>
            <person name="Murat C."/>
            <person name="Sun H."/>
            <person name="Tunlid A."/>
            <person name="Henrissat B."/>
            <person name="Grigoriev I.V."/>
            <person name="Hibbett D.S."/>
            <person name="Martin F."/>
            <person name="Nordberg H.P."/>
            <person name="Cantor M.N."/>
            <person name="Hua S.X."/>
        </authorList>
    </citation>
    <scope>NUCLEOTIDE SEQUENCE [LARGE SCALE GENOMIC DNA]</scope>
    <source>
        <strain evidence="2 3">ATCC 200175</strain>
    </source>
</reference>
<accession>A0A0C9TZS8</accession>
<dbReference type="AlphaFoldDB" id="A0A0C9TZS8"/>
<feature type="compositionally biased region" description="Polar residues" evidence="1">
    <location>
        <begin position="40"/>
        <end position="56"/>
    </location>
</feature>
<reference evidence="3" key="2">
    <citation type="submission" date="2015-01" db="EMBL/GenBank/DDBJ databases">
        <title>Evolutionary Origins and Diversification of the Mycorrhizal Mutualists.</title>
        <authorList>
            <consortium name="DOE Joint Genome Institute"/>
            <consortium name="Mycorrhizal Genomics Consortium"/>
            <person name="Kohler A."/>
            <person name="Kuo A."/>
            <person name="Nagy L.G."/>
            <person name="Floudas D."/>
            <person name="Copeland A."/>
            <person name="Barry K.W."/>
            <person name="Cichocki N."/>
            <person name="Veneault-Fourrey C."/>
            <person name="LaButti K."/>
            <person name="Lindquist E.A."/>
            <person name="Lipzen A."/>
            <person name="Lundell T."/>
            <person name="Morin E."/>
            <person name="Murat C."/>
            <person name="Riley R."/>
            <person name="Ohm R."/>
            <person name="Sun H."/>
            <person name="Tunlid A."/>
            <person name="Henrissat B."/>
            <person name="Grigoriev I.V."/>
            <person name="Hibbett D.S."/>
            <person name="Martin F."/>
        </authorList>
    </citation>
    <scope>NUCLEOTIDE SEQUENCE [LARGE SCALE GENOMIC DNA]</scope>
    <source>
        <strain evidence="3">ATCC 200175</strain>
    </source>
</reference>
<keyword evidence="3" id="KW-1185">Reference proteome</keyword>
<dbReference type="HOGENOM" id="CLU_966754_0_0_1"/>
<evidence type="ECO:0000256" key="1">
    <source>
        <dbReference type="SAM" id="MobiDB-lite"/>
    </source>
</evidence>
<protein>
    <submittedName>
        <fullName evidence="2">Uncharacterized protein</fullName>
    </submittedName>
</protein>
<organism evidence="2 3">
    <name type="scientific">Paxillus involutus ATCC 200175</name>
    <dbReference type="NCBI Taxonomy" id="664439"/>
    <lineage>
        <taxon>Eukaryota</taxon>
        <taxon>Fungi</taxon>
        <taxon>Dikarya</taxon>
        <taxon>Basidiomycota</taxon>
        <taxon>Agaricomycotina</taxon>
        <taxon>Agaricomycetes</taxon>
        <taxon>Agaricomycetidae</taxon>
        <taxon>Boletales</taxon>
        <taxon>Paxilineae</taxon>
        <taxon>Paxillaceae</taxon>
        <taxon>Paxillus</taxon>
    </lineage>
</organism>
<feature type="compositionally biased region" description="Low complexity" evidence="1">
    <location>
        <begin position="15"/>
        <end position="26"/>
    </location>
</feature>
<evidence type="ECO:0000313" key="3">
    <source>
        <dbReference type="Proteomes" id="UP000053647"/>
    </source>
</evidence>
<dbReference type="EMBL" id="KN819356">
    <property type="protein sequence ID" value="KIJ13062.1"/>
    <property type="molecule type" value="Genomic_DNA"/>
</dbReference>
<feature type="region of interest" description="Disordered" evidence="1">
    <location>
        <begin position="240"/>
        <end position="261"/>
    </location>
</feature>
<dbReference type="Proteomes" id="UP000053647">
    <property type="component" value="Unassembled WGS sequence"/>
</dbReference>
<evidence type="ECO:0000313" key="2">
    <source>
        <dbReference type="EMBL" id="KIJ13062.1"/>
    </source>
</evidence>
<feature type="region of interest" description="Disordered" evidence="1">
    <location>
        <begin position="1"/>
        <end position="98"/>
    </location>
</feature>
<name>A0A0C9TZS8_PAXIN</name>
<sequence>MALRVRKPPSASNTAPLSAIPSISSPHVDPDGASAPAPLFNQSRPAIVITSPSDTTKVPVHLSASSTSSSQTPSPPAQVLVSPASTGTNIDVDGAASEIEPNPRWLTDTERVDQASPSTERMEPLPTSASHSVTIQLTLSLHHGRGHNVMGVPALAPIPLSNQAASDIAITSPMNTTDVLVQVHPSASAPASIPLSNQSRPAIVITSLVNTTEVPVHPSAIPPSPSQTSPPPVQALLASASVDPNTDLDGPPSEIEPNPWQLTDTERVDLVSVECMAQLNLEDPWRNP</sequence>